<evidence type="ECO:0000313" key="3">
    <source>
        <dbReference type="EMBL" id="KYQ89761.1"/>
    </source>
</evidence>
<dbReference type="OrthoDB" id="6278596at2759"/>
<organism evidence="3 4">
    <name type="scientific">Tieghemostelium lacteum</name>
    <name type="common">Slime mold</name>
    <name type="synonym">Dictyostelium lacteum</name>
    <dbReference type="NCBI Taxonomy" id="361077"/>
    <lineage>
        <taxon>Eukaryota</taxon>
        <taxon>Amoebozoa</taxon>
        <taxon>Evosea</taxon>
        <taxon>Eumycetozoa</taxon>
        <taxon>Dictyostelia</taxon>
        <taxon>Dictyosteliales</taxon>
        <taxon>Raperosteliaceae</taxon>
        <taxon>Tieghemostelium</taxon>
    </lineage>
</organism>
<name>A0A151Z716_TIELA</name>
<feature type="domain" description="Trafficking protein particle complex subunit 11" evidence="2">
    <location>
        <begin position="365"/>
        <end position="626"/>
    </location>
</feature>
<evidence type="ECO:0000259" key="2">
    <source>
        <dbReference type="Pfam" id="PF11817"/>
    </source>
</evidence>
<accession>A0A151Z716</accession>
<gene>
    <name evidence="3" type="ORF">DLAC_09729</name>
</gene>
<proteinExistence type="predicted"/>
<dbReference type="EMBL" id="LODT01000039">
    <property type="protein sequence ID" value="KYQ89761.1"/>
    <property type="molecule type" value="Genomic_DNA"/>
</dbReference>
<comment type="caution">
    <text evidence="3">The sequence shown here is derived from an EMBL/GenBank/DDBJ whole genome shotgun (WGS) entry which is preliminary data.</text>
</comment>
<dbReference type="STRING" id="361077.A0A151Z716"/>
<dbReference type="Pfam" id="PF11817">
    <property type="entry name" value="Foie-gras_1"/>
    <property type="match status" value="1"/>
</dbReference>
<dbReference type="Proteomes" id="UP000076078">
    <property type="component" value="Unassembled WGS sequence"/>
</dbReference>
<sequence>MNELPDDIINLPIPLIGLIGSNNLHFYIEKYITNKQVLEFTRSNGNVQSHITTPLPLSPSISVTSSPVITSTTAPTNVYQNSPSIDPIQGTIIDQSNNNNNNMALLEEVFNQKKETQVLSPIQGSSPVIGSTPPPQILPTVSSPVLGAWKLQQQQVPILKTLTLDIGGVSNKKEKRINHADTFIPLGILKANWIHKHMCSLPSVVSFFIQWPDDKSPKSIDPILTQIDTIKNNLKNRNIKLMIAIIYNSTTIETSDERIIQIRKRSEISDPKYFLFLNKSEFNVFVKKWEKLANELSDQFYKDECNNTKQQITKNTHPFLIIRYHFKIAFYSELRSDYNTALKYYIFAYNSLKDWKPTNDPRGERFQELRSVASIINFKISKLYLWNGNIQEAGQQFDRHLKLFRIYHGPQEKEFTHSAWIAKEYQIFGDLLEACPNNQKLIVTHNPSYYYQIASKYMAIRRKHFQELVPDYVKLNPVISKFRDQKPRYDLSIYQFIGQAPPDTSHPLELTNHTHQEPEVDIDFYKTVAQELNINYSQTIIDLLSKSYEQTLISSNHRILSYIESLIADEYYNSKQYDLAFRYYNKNAITYRREKWWTLLTHSISMLLKCVHYLNIPNSFVNFVMEYLSPKFCNTLLERSRVQDSLIDLLVDSKKLQPPMSLASSLDVRMEHTHPLFNCRVQFPSSFTFTSSQTEFYVVFETHFPKAIRFSKLNVLFSESSYNSSIVDPLPINNYNNNNNKSTERNDLLFLPDESRLFTFHLKTKEKMELECKSVILELQSSDPSISLNFHWNISEWALKSDEINQKDDTSSTTTTPILSSKSHNNNNNTSSNNQNNNNTTHQKPNPYKKFLERSSIRILDHESLIQIKCKHQPPALINEFYEMEMEILNNDIEITKGTVTFEINEKQLYLEPSKSSEILTTLELPHIQEKSTFKKKFYIYSQTDDESKLLINISYETKSGEISHTSKLFNVPVLMGLISQFQYFDDHFQLNDMYEGNLVINEPVFMNLDLKSSLPYAISIEKISLVIANNEQPITPLAPSMGNTGPGSHPEEPLVKLLSISNQSLGSIELVKDMVNYSCWFSLIPLITGESLSFGQLIVEYRRLNSQVVNRLPIQLPPVRVTINPFITTIQVPSQGVVGAPLQHCISIRNNTNFLQEFELIVVNPPSYGSTDVPFFFSGEKVSSFMIHPECNHEIKHTLLPLVAGKHPLPHFKITSKRFNKELPKTKNTNNYLFIKPNFDLAN</sequence>
<dbReference type="InParanoid" id="A0A151Z716"/>
<reference evidence="3 4" key="1">
    <citation type="submission" date="2015-12" db="EMBL/GenBank/DDBJ databases">
        <title>Dictyostelia acquired genes for synthesis and detection of signals that induce cell-type specialization by lateral gene transfer from prokaryotes.</title>
        <authorList>
            <person name="Gloeckner G."/>
            <person name="Schaap P."/>
        </authorList>
    </citation>
    <scope>NUCLEOTIDE SEQUENCE [LARGE SCALE GENOMIC DNA]</scope>
    <source>
        <strain evidence="3 4">TK</strain>
    </source>
</reference>
<dbReference type="AlphaFoldDB" id="A0A151Z716"/>
<protein>
    <submittedName>
        <fullName evidence="3">DUF1683 family protein</fullName>
    </submittedName>
</protein>
<keyword evidence="4" id="KW-1185">Reference proteome</keyword>
<dbReference type="FunCoup" id="A0A151Z716">
    <property type="interactions" value="125"/>
</dbReference>
<dbReference type="InterPro" id="IPR021773">
    <property type="entry name" value="TPC11"/>
</dbReference>
<dbReference type="PANTHER" id="PTHR14374">
    <property type="entry name" value="FOIE GRAS"/>
    <property type="match status" value="1"/>
</dbReference>
<feature type="region of interest" description="Disordered" evidence="1">
    <location>
        <begin position="805"/>
        <end position="847"/>
    </location>
</feature>
<dbReference type="PANTHER" id="PTHR14374:SF0">
    <property type="entry name" value="TRAFFICKING PROTEIN PARTICLE COMPLEX SUBUNIT 11"/>
    <property type="match status" value="1"/>
</dbReference>
<dbReference type="OMA" id="CVEYYRD"/>
<evidence type="ECO:0000256" key="1">
    <source>
        <dbReference type="SAM" id="MobiDB-lite"/>
    </source>
</evidence>
<evidence type="ECO:0000313" key="4">
    <source>
        <dbReference type="Proteomes" id="UP000076078"/>
    </source>
</evidence>
<feature type="compositionally biased region" description="Low complexity" evidence="1">
    <location>
        <begin position="811"/>
        <end position="846"/>
    </location>
</feature>